<evidence type="ECO:0000313" key="2">
    <source>
        <dbReference type="EMBL" id="XDT73021.1"/>
    </source>
</evidence>
<dbReference type="KEGG" id="tcd:AAIA72_03270"/>
<dbReference type="Pfam" id="PF00300">
    <property type="entry name" value="His_Phos_1"/>
    <property type="match status" value="1"/>
</dbReference>
<dbReference type="EMBL" id="CP154858">
    <property type="protein sequence ID" value="XDT73021.1"/>
    <property type="molecule type" value="Genomic_DNA"/>
</dbReference>
<dbReference type="NCBIfam" id="TIGR00249">
    <property type="entry name" value="sixA"/>
    <property type="match status" value="1"/>
</dbReference>
<reference evidence="2" key="1">
    <citation type="submission" date="2024-05" db="EMBL/GenBank/DDBJ databases">
        <title>Genome sequencing of novel strain.</title>
        <authorList>
            <person name="Ganbat D."/>
            <person name="Ganbat S."/>
            <person name="Lee S.-J."/>
        </authorList>
    </citation>
    <scope>NUCLEOTIDE SEQUENCE</scope>
    <source>
        <strain evidence="2">SMD15-11</strain>
    </source>
</reference>
<dbReference type="GO" id="GO:0101006">
    <property type="term" value="F:protein histidine phosphatase activity"/>
    <property type="evidence" value="ECO:0007669"/>
    <property type="project" value="InterPro"/>
</dbReference>
<dbReference type="InterPro" id="IPR004449">
    <property type="entry name" value="SixA"/>
</dbReference>
<dbReference type="SUPFAM" id="SSF53254">
    <property type="entry name" value="Phosphoglycerate mutase-like"/>
    <property type="match status" value="1"/>
</dbReference>
<dbReference type="PANTHER" id="PTHR20935">
    <property type="entry name" value="PHOSPHOGLYCERATE MUTASE-RELATED"/>
    <property type="match status" value="1"/>
</dbReference>
<dbReference type="InterPro" id="IPR051021">
    <property type="entry name" value="Mito_Ser/Thr_phosphatase"/>
</dbReference>
<evidence type="ECO:0000256" key="1">
    <source>
        <dbReference type="ARBA" id="ARBA00022801"/>
    </source>
</evidence>
<name>A0AB39UZ13_9GAMM</name>
<dbReference type="GO" id="GO:0005737">
    <property type="term" value="C:cytoplasm"/>
    <property type="evidence" value="ECO:0007669"/>
    <property type="project" value="InterPro"/>
</dbReference>
<dbReference type="CDD" id="cd07067">
    <property type="entry name" value="HP_PGM_like"/>
    <property type="match status" value="1"/>
</dbReference>
<dbReference type="PANTHER" id="PTHR20935:SF0">
    <property type="entry name" value="SERINE_THREONINE-PROTEIN PHOSPHATASE PGAM5, MITOCHONDRIAL"/>
    <property type="match status" value="1"/>
</dbReference>
<proteinExistence type="predicted"/>
<organism evidence="2">
    <name type="scientific">Thermohahella caldifontis</name>
    <dbReference type="NCBI Taxonomy" id="3142973"/>
    <lineage>
        <taxon>Bacteria</taxon>
        <taxon>Pseudomonadati</taxon>
        <taxon>Pseudomonadota</taxon>
        <taxon>Gammaproteobacteria</taxon>
        <taxon>Oceanospirillales</taxon>
        <taxon>Hahellaceae</taxon>
        <taxon>Thermohahella</taxon>
    </lineage>
</organism>
<dbReference type="InterPro" id="IPR029033">
    <property type="entry name" value="His_PPase_superfam"/>
</dbReference>
<dbReference type="AlphaFoldDB" id="A0AB39UZ13"/>
<protein>
    <submittedName>
        <fullName evidence="2">Phosphohistidine phosphatase SixA</fullName>
    </submittedName>
</protein>
<dbReference type="SMART" id="SM00855">
    <property type="entry name" value="PGAM"/>
    <property type="match status" value="1"/>
</dbReference>
<accession>A0AB39UZ13</accession>
<dbReference type="InterPro" id="IPR013078">
    <property type="entry name" value="His_Pase_superF_clade-1"/>
</dbReference>
<keyword evidence="1" id="KW-0378">Hydrolase</keyword>
<gene>
    <name evidence="2" type="primary">sixA</name>
    <name evidence="2" type="ORF">AAIA72_03270</name>
</gene>
<dbReference type="Gene3D" id="3.40.50.1240">
    <property type="entry name" value="Phosphoglycerate mutase-like"/>
    <property type="match status" value="1"/>
</dbReference>
<sequence length="150" mass="16252">MELIVVRHGDAGPYTQPDHARPLSDLGKTQARSTADQLAAAGYEGVTIWHSPYLRAAETARILAQVLKAATEVIDGVTPDGRPEQFVSRLDQPGVPEQLILVSHMPFVANLVALLSGERAVPFMTAEARILRTETVWYPGEAALIKSLTP</sequence>
<dbReference type="RefSeq" id="WP_369602022.1">
    <property type="nucleotide sequence ID" value="NZ_CP154858.1"/>
</dbReference>